<dbReference type="GO" id="GO:0022857">
    <property type="term" value="F:transmembrane transporter activity"/>
    <property type="evidence" value="ECO:0007669"/>
    <property type="project" value="UniProtKB-UniRule"/>
</dbReference>
<dbReference type="PANTHER" id="PTHR12385:SF98">
    <property type="entry name" value="CHOLINE TRANSPORTER-LIKE PROTEIN"/>
    <property type="match status" value="1"/>
</dbReference>
<comment type="caution">
    <text evidence="7">The sequence shown here is derived from an EMBL/GenBank/DDBJ whole genome shotgun (WGS) entry which is preliminary data.</text>
</comment>
<keyword evidence="3 6" id="KW-0812">Transmembrane</keyword>
<keyword evidence="4 6" id="KW-1133">Transmembrane helix</keyword>
<comment type="subcellular location">
    <subcellularLocation>
        <location evidence="6">Cell membrane</location>
        <topology evidence="6">Multi-pass membrane protein</topology>
    </subcellularLocation>
    <subcellularLocation>
        <location evidence="1">Membrane</location>
        <topology evidence="1">Multi-pass membrane protein</topology>
    </subcellularLocation>
</comment>
<feature type="transmembrane region" description="Helical" evidence="6">
    <location>
        <begin position="158"/>
        <end position="177"/>
    </location>
</feature>
<dbReference type="InterPro" id="IPR007603">
    <property type="entry name" value="Choline_transptr-like"/>
</dbReference>
<feature type="transmembrane region" description="Helical" evidence="6">
    <location>
        <begin position="239"/>
        <end position="265"/>
    </location>
</feature>
<organism evidence="7 8">
    <name type="scientific">Zingiber officinale</name>
    <name type="common">Ginger</name>
    <name type="synonym">Amomum zingiber</name>
    <dbReference type="NCBI Taxonomy" id="94328"/>
    <lineage>
        <taxon>Eukaryota</taxon>
        <taxon>Viridiplantae</taxon>
        <taxon>Streptophyta</taxon>
        <taxon>Embryophyta</taxon>
        <taxon>Tracheophyta</taxon>
        <taxon>Spermatophyta</taxon>
        <taxon>Magnoliopsida</taxon>
        <taxon>Liliopsida</taxon>
        <taxon>Zingiberales</taxon>
        <taxon>Zingiberaceae</taxon>
        <taxon>Zingiber</taxon>
    </lineage>
</organism>
<comment type="function">
    <text evidence="6">Choline transporter.</text>
</comment>
<sequence length="548" mass="60416">MASRDESLASDLEDPASVAAQPLLLPRPVAAAAGGDASVTGLSPSTNESYSPISYHYGRRPPRDIPALLLFLFFCIATFALGITALARRNAAASRVSFYVFDRNTSSCVLPSSNSFSSSFSSSPFLKDLIWTLVVTFLLSGPIALAVLWILRRYAKQVVYAAIPFFILIPSFLNIYWFVACTIGRDCSNAFPLGYRIIVLIFVFLLIGVFIWIIVANWRRVELTVQIVRVAANALASNIALLAVLPAMGLALLVYFSPICVFLIFSTWNGRVVPREVKGTSGEYYKCVWKQESWVPAYFALAIITMIWSAATLVEANVYVIGDTVAQWYFNKEGSKPAKSLRSSLRNAFGPSFGTVCFSGMVMGAVRFVRSIVDSARQDEDARGFVNLIFKCCAEFLLAAFDFVNKFTIIFAAITGESYCSSAKMTYELLRRNLLSAVFVETVSTRILIGIIFVLSALYAIVVCAILRAISALGENMYYVAALAWLLLIVVLGCFINVLDNVIDTVYVCYAIDRDKGEVSKSEVHEVYMHLPISRNHRSALGRPSQIA</sequence>
<evidence type="ECO:0000256" key="3">
    <source>
        <dbReference type="ARBA" id="ARBA00022692"/>
    </source>
</evidence>
<feature type="transmembrane region" description="Helical" evidence="6">
    <location>
        <begin position="348"/>
        <end position="369"/>
    </location>
</feature>
<feature type="transmembrane region" description="Helical" evidence="6">
    <location>
        <begin position="197"/>
        <end position="218"/>
    </location>
</feature>
<feature type="transmembrane region" description="Helical" evidence="6">
    <location>
        <begin position="477"/>
        <end position="499"/>
    </location>
</feature>
<evidence type="ECO:0000256" key="4">
    <source>
        <dbReference type="ARBA" id="ARBA00022989"/>
    </source>
</evidence>
<dbReference type="EMBL" id="JACMSC010000016">
    <property type="protein sequence ID" value="KAG6481610.1"/>
    <property type="molecule type" value="Genomic_DNA"/>
</dbReference>
<feature type="transmembrane region" description="Helical" evidence="6">
    <location>
        <begin position="447"/>
        <end position="470"/>
    </location>
</feature>
<keyword evidence="5 6" id="KW-0472">Membrane</keyword>
<gene>
    <name evidence="7" type="ORF">ZIOFF_058214</name>
</gene>
<evidence type="ECO:0000313" key="7">
    <source>
        <dbReference type="EMBL" id="KAG6481610.1"/>
    </source>
</evidence>
<dbReference type="OrthoDB" id="420519at2759"/>
<keyword evidence="8" id="KW-1185">Reference proteome</keyword>
<name>A0A8J5FAT3_ZINOF</name>
<comment type="similarity">
    <text evidence="2 6">Belongs to the CTL (choline transporter-like) family.</text>
</comment>
<dbReference type="PANTHER" id="PTHR12385">
    <property type="entry name" value="CHOLINE TRANSPORTER-LIKE (SLC FAMILY 44)"/>
    <property type="match status" value="1"/>
</dbReference>
<dbReference type="Pfam" id="PF04515">
    <property type="entry name" value="Choline_transpo"/>
    <property type="match status" value="1"/>
</dbReference>
<accession>A0A8J5FAT3</accession>
<proteinExistence type="inferred from homology"/>
<protein>
    <recommendedName>
        <fullName evidence="6">Choline transporter-like protein</fullName>
    </recommendedName>
</protein>
<evidence type="ECO:0000256" key="6">
    <source>
        <dbReference type="RuleBase" id="RU368066"/>
    </source>
</evidence>
<evidence type="ECO:0000256" key="1">
    <source>
        <dbReference type="ARBA" id="ARBA00004141"/>
    </source>
</evidence>
<dbReference type="GO" id="GO:0005886">
    <property type="term" value="C:plasma membrane"/>
    <property type="evidence" value="ECO:0007669"/>
    <property type="project" value="UniProtKB-SubCell"/>
</dbReference>
<feature type="transmembrane region" description="Helical" evidence="6">
    <location>
        <begin position="298"/>
        <end position="322"/>
    </location>
</feature>
<evidence type="ECO:0000313" key="8">
    <source>
        <dbReference type="Proteomes" id="UP000734854"/>
    </source>
</evidence>
<reference evidence="7 8" key="1">
    <citation type="submission" date="2020-08" db="EMBL/GenBank/DDBJ databases">
        <title>Plant Genome Project.</title>
        <authorList>
            <person name="Zhang R.-G."/>
        </authorList>
    </citation>
    <scope>NUCLEOTIDE SEQUENCE [LARGE SCALE GENOMIC DNA]</scope>
    <source>
        <tissue evidence="7">Rhizome</tissue>
    </source>
</reference>
<feature type="transmembrane region" description="Helical" evidence="6">
    <location>
        <begin position="129"/>
        <end position="151"/>
    </location>
</feature>
<evidence type="ECO:0000256" key="5">
    <source>
        <dbReference type="ARBA" id="ARBA00023136"/>
    </source>
</evidence>
<dbReference type="Proteomes" id="UP000734854">
    <property type="component" value="Unassembled WGS sequence"/>
</dbReference>
<evidence type="ECO:0000256" key="2">
    <source>
        <dbReference type="ARBA" id="ARBA00007168"/>
    </source>
</evidence>
<feature type="transmembrane region" description="Helical" evidence="6">
    <location>
        <begin position="67"/>
        <end position="87"/>
    </location>
</feature>
<dbReference type="AlphaFoldDB" id="A0A8J5FAT3"/>